<dbReference type="Proteomes" id="UP000319576">
    <property type="component" value="Chromosome"/>
</dbReference>
<keyword evidence="2" id="KW-0732">Signal</keyword>
<proteinExistence type="predicted"/>
<feature type="chain" id="PRO_5021855392" evidence="2">
    <location>
        <begin position="22"/>
        <end position="167"/>
    </location>
</feature>
<gene>
    <name evidence="3" type="ORF">ETAA1_04510</name>
</gene>
<protein>
    <submittedName>
        <fullName evidence="3">Uncharacterized protein</fullName>
    </submittedName>
</protein>
<dbReference type="KEGG" id="uli:ETAA1_04510"/>
<feature type="compositionally biased region" description="Basic and acidic residues" evidence="1">
    <location>
        <begin position="148"/>
        <end position="161"/>
    </location>
</feature>
<dbReference type="OrthoDB" id="1680329at2"/>
<feature type="region of interest" description="Disordered" evidence="1">
    <location>
        <begin position="148"/>
        <end position="167"/>
    </location>
</feature>
<dbReference type="AlphaFoldDB" id="A0A517XM32"/>
<accession>A0A517XM32</accession>
<organism evidence="3 4">
    <name type="scientific">Urbifossiella limnaea</name>
    <dbReference type="NCBI Taxonomy" id="2528023"/>
    <lineage>
        <taxon>Bacteria</taxon>
        <taxon>Pseudomonadati</taxon>
        <taxon>Planctomycetota</taxon>
        <taxon>Planctomycetia</taxon>
        <taxon>Gemmatales</taxon>
        <taxon>Gemmataceae</taxon>
        <taxon>Urbifossiella</taxon>
    </lineage>
</organism>
<feature type="signal peptide" evidence="2">
    <location>
        <begin position="1"/>
        <end position="21"/>
    </location>
</feature>
<evidence type="ECO:0000313" key="3">
    <source>
        <dbReference type="EMBL" id="QDU18559.1"/>
    </source>
</evidence>
<evidence type="ECO:0000313" key="4">
    <source>
        <dbReference type="Proteomes" id="UP000319576"/>
    </source>
</evidence>
<reference evidence="3 4" key="1">
    <citation type="submission" date="2019-02" db="EMBL/GenBank/DDBJ databases">
        <title>Deep-cultivation of Planctomycetes and their phenomic and genomic characterization uncovers novel biology.</title>
        <authorList>
            <person name="Wiegand S."/>
            <person name="Jogler M."/>
            <person name="Boedeker C."/>
            <person name="Pinto D."/>
            <person name="Vollmers J."/>
            <person name="Rivas-Marin E."/>
            <person name="Kohn T."/>
            <person name="Peeters S.H."/>
            <person name="Heuer A."/>
            <person name="Rast P."/>
            <person name="Oberbeckmann S."/>
            <person name="Bunk B."/>
            <person name="Jeske O."/>
            <person name="Meyerdierks A."/>
            <person name="Storesund J.E."/>
            <person name="Kallscheuer N."/>
            <person name="Luecker S."/>
            <person name="Lage O.M."/>
            <person name="Pohl T."/>
            <person name="Merkel B.J."/>
            <person name="Hornburger P."/>
            <person name="Mueller R.-W."/>
            <person name="Bruemmer F."/>
            <person name="Labrenz M."/>
            <person name="Spormann A.M."/>
            <person name="Op den Camp H."/>
            <person name="Overmann J."/>
            <person name="Amann R."/>
            <person name="Jetten M.S.M."/>
            <person name="Mascher T."/>
            <person name="Medema M.H."/>
            <person name="Devos D.P."/>
            <person name="Kaster A.-K."/>
            <person name="Ovreas L."/>
            <person name="Rohde M."/>
            <person name="Galperin M.Y."/>
            <person name="Jogler C."/>
        </authorList>
    </citation>
    <scope>NUCLEOTIDE SEQUENCE [LARGE SCALE GENOMIC DNA]</scope>
    <source>
        <strain evidence="3 4">ETA_A1</strain>
    </source>
</reference>
<evidence type="ECO:0000256" key="1">
    <source>
        <dbReference type="SAM" id="MobiDB-lite"/>
    </source>
</evidence>
<dbReference type="EMBL" id="CP036273">
    <property type="protein sequence ID" value="QDU18559.1"/>
    <property type="molecule type" value="Genomic_DNA"/>
</dbReference>
<name>A0A517XM32_9BACT</name>
<sequence length="167" mass="18021" precursor="true">MRHVFATVAACCLVCAAGSSAADPYPFGFPKEDARGGVGAFRIWHADGKWHLRSSTENSTGKKDVLMVFSGTVRCDGKLTVEPGKLEARGRVADTLKATADGKGFDFEFKTYGATDEAVFRAATTAKTLTFKLKIDGLPAPPYRVLVGEKSEHPDKSDFKLPAHPKK</sequence>
<evidence type="ECO:0000256" key="2">
    <source>
        <dbReference type="SAM" id="SignalP"/>
    </source>
</evidence>
<dbReference type="RefSeq" id="WP_145233935.1">
    <property type="nucleotide sequence ID" value="NZ_CP036273.1"/>
</dbReference>
<keyword evidence="4" id="KW-1185">Reference proteome</keyword>